<feature type="region of interest" description="Disordered" evidence="3">
    <location>
        <begin position="462"/>
        <end position="530"/>
    </location>
</feature>
<dbReference type="GO" id="GO:0006915">
    <property type="term" value="P:apoptotic process"/>
    <property type="evidence" value="ECO:0007669"/>
    <property type="project" value="UniProtKB-KW"/>
</dbReference>
<protein>
    <submittedName>
        <fullName evidence="5">Apoptosis inhibitor 5 isoform X1</fullName>
    </submittedName>
</protein>
<dbReference type="RefSeq" id="XP_025407920.1">
    <property type="nucleotide sequence ID" value="XM_025552135.1"/>
</dbReference>
<organism evidence="4 5">
    <name type="scientific">Sipha flava</name>
    <name type="common">yellow sugarcane aphid</name>
    <dbReference type="NCBI Taxonomy" id="143950"/>
    <lineage>
        <taxon>Eukaryota</taxon>
        <taxon>Metazoa</taxon>
        <taxon>Ecdysozoa</taxon>
        <taxon>Arthropoda</taxon>
        <taxon>Hexapoda</taxon>
        <taxon>Insecta</taxon>
        <taxon>Pterygota</taxon>
        <taxon>Neoptera</taxon>
        <taxon>Paraneoptera</taxon>
        <taxon>Hemiptera</taxon>
        <taxon>Sternorrhyncha</taxon>
        <taxon>Aphidomorpha</taxon>
        <taxon>Aphidoidea</taxon>
        <taxon>Aphididae</taxon>
        <taxon>Sipha</taxon>
    </lineage>
</organism>
<dbReference type="PANTHER" id="PTHR12758">
    <property type="entry name" value="APOPTOSIS INHIBITOR 5-RELATED"/>
    <property type="match status" value="1"/>
</dbReference>
<gene>
    <name evidence="5" type="primary">LOC112681820</name>
</gene>
<evidence type="ECO:0000313" key="4">
    <source>
        <dbReference type="Proteomes" id="UP000694846"/>
    </source>
</evidence>
<dbReference type="AlphaFoldDB" id="A0A8B8FC68"/>
<evidence type="ECO:0000256" key="2">
    <source>
        <dbReference type="ARBA" id="ARBA00022703"/>
    </source>
</evidence>
<dbReference type="OrthoDB" id="19224at2759"/>
<evidence type="ECO:0000313" key="5">
    <source>
        <dbReference type="RefSeq" id="XP_025407920.1"/>
    </source>
</evidence>
<dbReference type="SUPFAM" id="SSF48371">
    <property type="entry name" value="ARM repeat"/>
    <property type="match status" value="1"/>
</dbReference>
<keyword evidence="4" id="KW-1185">Reference proteome</keyword>
<reference evidence="5" key="1">
    <citation type="submission" date="2025-08" db="UniProtKB">
        <authorList>
            <consortium name="RefSeq"/>
        </authorList>
    </citation>
    <scope>IDENTIFICATION</scope>
    <source>
        <tissue evidence="5">Whole body</tissue>
    </source>
</reference>
<dbReference type="InterPro" id="IPR016024">
    <property type="entry name" value="ARM-type_fold"/>
</dbReference>
<evidence type="ECO:0000256" key="1">
    <source>
        <dbReference type="ARBA" id="ARBA00009515"/>
    </source>
</evidence>
<dbReference type="GO" id="GO:0005634">
    <property type="term" value="C:nucleus"/>
    <property type="evidence" value="ECO:0007669"/>
    <property type="project" value="TreeGrafter"/>
</dbReference>
<keyword evidence="2" id="KW-0053">Apoptosis</keyword>
<dbReference type="GO" id="GO:0003723">
    <property type="term" value="F:RNA binding"/>
    <property type="evidence" value="ECO:0007669"/>
    <property type="project" value="TreeGrafter"/>
</dbReference>
<dbReference type="GO" id="GO:0043066">
    <property type="term" value="P:negative regulation of apoptotic process"/>
    <property type="evidence" value="ECO:0007669"/>
    <property type="project" value="TreeGrafter"/>
</dbReference>
<feature type="compositionally biased region" description="Low complexity" evidence="3">
    <location>
        <begin position="489"/>
        <end position="502"/>
    </location>
</feature>
<name>A0A8B8FC68_9HEMI</name>
<dbReference type="PANTHER" id="PTHR12758:SF19">
    <property type="entry name" value="APOPTOSIS INHIBITOR 5"/>
    <property type="match status" value="1"/>
</dbReference>
<comment type="similarity">
    <text evidence="1">Belongs to the API5 family.</text>
</comment>
<dbReference type="Pfam" id="PF05918">
    <property type="entry name" value="API5"/>
    <property type="match status" value="1"/>
</dbReference>
<evidence type="ECO:0000256" key="3">
    <source>
        <dbReference type="SAM" id="MobiDB-lite"/>
    </source>
</evidence>
<sequence>MEAEDNIQKMYKYFGILADAKENIAEKEPEYLEILSAVKGSTKEKRLASQFITRFFKHFPNLAAQALEAQLDLCEDEDICIRKQAIKDLPVLCKESKEYLTKIADILAQLLQADDPQELLTAQNSLLSLFKIDAKGALTGIFSQMQSNEEIVRERSMKFILNKVMALGKEIIKKDVEDLIIGECKKVMQNITCEEFETLMTILSSTHLINTPDGQKELVELLASTAELDQFFNPKDVDQVNRFITCLDFAIPFFSVHVESTQFIVYICELLNRYTLINDVDKQFIILKSLAESVPFCGKLMNPETVVGQVYQAILDLVTVPENDASKKVEDMDLHRVEALLYTFHKLGRQCPEFLSRDPERQKEFKKKLLYVGTCTQTFVKIVRQDLKEKGEEDVKNNPVIEKKLEGLRLACNINTLIKELFNIPPRFKATITLSWLSSATKSKLAQIVQEGKKHEPIVVDGKSKRIDGSNNSQQLYQPPKDKFSAKFSNNTNSNTNTTYTNRRGGSGAGWNNKRSFDSSNGNRRGWRPY</sequence>
<dbReference type="InterPro" id="IPR008383">
    <property type="entry name" value="API5"/>
</dbReference>
<dbReference type="Proteomes" id="UP000694846">
    <property type="component" value="Unplaced"/>
</dbReference>
<dbReference type="CTD" id="35053"/>
<dbReference type="GeneID" id="112681820"/>
<accession>A0A8B8FC68</accession>
<proteinExistence type="inferred from homology"/>